<dbReference type="EMBL" id="JARPMG010000009">
    <property type="protein sequence ID" value="KAJ8098240.1"/>
    <property type="molecule type" value="Genomic_DNA"/>
</dbReference>
<reference evidence="5" key="1">
    <citation type="submission" date="2023-03" db="EMBL/GenBank/DDBJ databases">
        <title>Near-Complete genome sequence of Lipomyces tetrasporous NRRL Y-64009, an oleaginous yeast capable of growing on lignocellulosic hydrolysates.</title>
        <authorList>
            <consortium name="Lawrence Berkeley National Laboratory"/>
            <person name="Jagtap S.S."/>
            <person name="Liu J.-J."/>
            <person name="Walukiewicz H.E."/>
            <person name="Pangilinan J."/>
            <person name="Lipzen A."/>
            <person name="Ahrendt S."/>
            <person name="Koriabine M."/>
            <person name="Cobaugh K."/>
            <person name="Salamov A."/>
            <person name="Yoshinaga Y."/>
            <person name="Ng V."/>
            <person name="Daum C."/>
            <person name="Grigoriev I.V."/>
            <person name="Slininger P.J."/>
            <person name="Dien B.S."/>
            <person name="Jin Y.-S."/>
            <person name="Rao C.V."/>
        </authorList>
    </citation>
    <scope>NUCLEOTIDE SEQUENCE</scope>
    <source>
        <strain evidence="5">NRRL Y-64009</strain>
    </source>
</reference>
<dbReference type="SUPFAM" id="SSF50249">
    <property type="entry name" value="Nucleic acid-binding proteins"/>
    <property type="match status" value="1"/>
</dbReference>
<evidence type="ECO:0000313" key="6">
    <source>
        <dbReference type="Proteomes" id="UP001217417"/>
    </source>
</evidence>
<dbReference type="PANTHER" id="PTHR11586:SF37">
    <property type="entry name" value="TRNA-BINDING DOMAIN-CONTAINING PROTEIN"/>
    <property type="match status" value="1"/>
</dbReference>
<dbReference type="InterPro" id="IPR002547">
    <property type="entry name" value="tRNA-bd_dom"/>
</dbReference>
<dbReference type="NCBIfam" id="NF007495">
    <property type="entry name" value="PRK10089.1-4"/>
    <property type="match status" value="1"/>
</dbReference>
<sequence length="166" mass="17505">MLVSFLPRGPVLRQSHYCTQLIYFGLAPSAGSGHVRRRFNNTIATPDPPAQDGVPVVAAPDFAAVDLRVGTITSCAPNTKARKPAYKLEIDFGPKIGTKTSSAQITHYYGADDLVGRQVVAAVNLGVRRIAGVKSEVLVLGADGNGDGIITLLGLERPVPNGTRIS</sequence>
<gene>
    <name evidence="5" type="ORF">POJ06DRAFT_258934</name>
</gene>
<evidence type="ECO:0000313" key="5">
    <source>
        <dbReference type="EMBL" id="KAJ8098240.1"/>
    </source>
</evidence>
<feature type="domain" description="TRNA-binding" evidence="4">
    <location>
        <begin position="61"/>
        <end position="166"/>
    </location>
</feature>
<dbReference type="InterPro" id="IPR008231">
    <property type="entry name" value="CsaA"/>
</dbReference>
<evidence type="ECO:0000256" key="2">
    <source>
        <dbReference type="ARBA" id="ARBA00022884"/>
    </source>
</evidence>
<evidence type="ECO:0000256" key="3">
    <source>
        <dbReference type="PROSITE-ProRule" id="PRU00209"/>
    </source>
</evidence>
<dbReference type="NCBIfam" id="NF007494">
    <property type="entry name" value="PRK10089.1-3"/>
    <property type="match status" value="1"/>
</dbReference>
<dbReference type="CDD" id="cd02798">
    <property type="entry name" value="tRNA_bind_CsaA"/>
    <property type="match status" value="1"/>
</dbReference>
<dbReference type="RefSeq" id="XP_056041690.1">
    <property type="nucleotide sequence ID" value="XM_056188309.1"/>
</dbReference>
<protein>
    <recommendedName>
        <fullName evidence="4">tRNA-binding domain-containing protein</fullName>
    </recommendedName>
</protein>
<keyword evidence="2 3" id="KW-0694">RNA-binding</keyword>
<dbReference type="GO" id="GO:0000049">
    <property type="term" value="F:tRNA binding"/>
    <property type="evidence" value="ECO:0007669"/>
    <property type="project" value="UniProtKB-UniRule"/>
</dbReference>
<dbReference type="NCBIfam" id="TIGR02222">
    <property type="entry name" value="chap_CsaA"/>
    <property type="match status" value="1"/>
</dbReference>
<accession>A0AAD7QMT9</accession>
<name>A0AAD7QMT9_9ASCO</name>
<dbReference type="InterPro" id="IPR051270">
    <property type="entry name" value="Tyrosine-tRNA_ligase_regulator"/>
</dbReference>
<dbReference type="PROSITE" id="PS50886">
    <property type="entry name" value="TRBD"/>
    <property type="match status" value="1"/>
</dbReference>
<evidence type="ECO:0000256" key="1">
    <source>
        <dbReference type="ARBA" id="ARBA00022555"/>
    </source>
</evidence>
<dbReference type="InterPro" id="IPR012340">
    <property type="entry name" value="NA-bd_OB-fold"/>
</dbReference>
<dbReference type="Gene3D" id="2.40.50.140">
    <property type="entry name" value="Nucleic acid-binding proteins"/>
    <property type="match status" value="1"/>
</dbReference>
<organism evidence="5 6">
    <name type="scientific">Lipomyces tetrasporus</name>
    <dbReference type="NCBI Taxonomy" id="54092"/>
    <lineage>
        <taxon>Eukaryota</taxon>
        <taxon>Fungi</taxon>
        <taxon>Dikarya</taxon>
        <taxon>Ascomycota</taxon>
        <taxon>Saccharomycotina</taxon>
        <taxon>Lipomycetes</taxon>
        <taxon>Lipomycetales</taxon>
        <taxon>Lipomycetaceae</taxon>
        <taxon>Lipomyces</taxon>
    </lineage>
</organism>
<dbReference type="Proteomes" id="UP001217417">
    <property type="component" value="Unassembled WGS sequence"/>
</dbReference>
<evidence type="ECO:0000259" key="4">
    <source>
        <dbReference type="PROSITE" id="PS50886"/>
    </source>
</evidence>
<keyword evidence="1 3" id="KW-0820">tRNA-binding</keyword>
<keyword evidence="6" id="KW-1185">Reference proteome</keyword>
<dbReference type="Pfam" id="PF01588">
    <property type="entry name" value="tRNA_bind"/>
    <property type="match status" value="1"/>
</dbReference>
<dbReference type="AlphaFoldDB" id="A0AAD7QMT9"/>
<comment type="caution">
    <text evidence="5">The sequence shown here is derived from an EMBL/GenBank/DDBJ whole genome shotgun (WGS) entry which is preliminary data.</text>
</comment>
<dbReference type="FunFam" id="2.40.50.140:FF:000165">
    <property type="entry name" value="Chaperone CsaA"/>
    <property type="match status" value="1"/>
</dbReference>
<dbReference type="GeneID" id="80883475"/>
<dbReference type="PANTHER" id="PTHR11586">
    <property type="entry name" value="TRNA-AMINOACYLATION COFACTOR ARC1 FAMILY MEMBER"/>
    <property type="match status" value="1"/>
</dbReference>
<proteinExistence type="predicted"/>